<protein>
    <recommendedName>
        <fullName evidence="3">Knr4/Smi1-like domain-containing protein</fullName>
    </recommendedName>
</protein>
<dbReference type="RefSeq" id="WP_035288286.1">
    <property type="nucleotide sequence ID" value="NZ_AYXG01000220.1"/>
</dbReference>
<gene>
    <name evidence="1" type="ORF">UO65_5656</name>
</gene>
<dbReference type="EMBL" id="AYXG01000220">
    <property type="protein sequence ID" value="EWC59104.1"/>
    <property type="molecule type" value="Genomic_DNA"/>
</dbReference>
<accession>W7IYK6</accession>
<dbReference type="eggNOG" id="ENOG50338VG">
    <property type="taxonomic scope" value="Bacteria"/>
</dbReference>
<name>W7IYK6_9PSEU</name>
<sequence>MDEFVRELVDLTGWRGSAYGPVAWDAVEADLGVELPADYKELLATFAPGTFNAANLNLGKAIVMPPYTAAGKPDHLHQFRTEMRELREWQEEHPEDVPHPIHPEPGGMIPWARAAREVLLWVREPGQSPDEWTIAVSNGGIWRFDKTVQVVEEFGCGAVEFLAGLVRGTTVSTVLAGDPENLTSPPLAARFPFRPVSEDDWWSMSTIPADDE</sequence>
<evidence type="ECO:0000313" key="1">
    <source>
        <dbReference type="EMBL" id="EWC59104.1"/>
    </source>
</evidence>
<dbReference type="SUPFAM" id="SSF160631">
    <property type="entry name" value="SMI1/KNR4-like"/>
    <property type="match status" value="1"/>
</dbReference>
<comment type="caution">
    <text evidence="1">The sequence shown here is derived from an EMBL/GenBank/DDBJ whole genome shotgun (WGS) entry which is preliminary data.</text>
</comment>
<dbReference type="InterPro" id="IPR037883">
    <property type="entry name" value="Knr4/Smi1-like_sf"/>
</dbReference>
<keyword evidence="2" id="KW-1185">Reference proteome</keyword>
<dbReference type="AlphaFoldDB" id="W7IYK6"/>
<proteinExistence type="predicted"/>
<dbReference type="STRING" id="909613.UO65_5656"/>
<evidence type="ECO:0000313" key="2">
    <source>
        <dbReference type="Proteomes" id="UP000019277"/>
    </source>
</evidence>
<dbReference type="OrthoDB" id="5572373at2"/>
<dbReference type="Proteomes" id="UP000019277">
    <property type="component" value="Unassembled WGS sequence"/>
</dbReference>
<reference evidence="1 2" key="1">
    <citation type="journal article" date="2014" name="Genome Announc.">
        <title>Draft Genome Sequence of the Antitrypanosomally Active Sponge-Associated Bacterium Actinokineospora sp. Strain EG49.</title>
        <authorList>
            <person name="Harjes J."/>
            <person name="Ryu T."/>
            <person name="Abdelmohsen U.R."/>
            <person name="Moitinho-Silva L."/>
            <person name="Horn H."/>
            <person name="Ravasi T."/>
            <person name="Hentschel U."/>
        </authorList>
    </citation>
    <scope>NUCLEOTIDE SEQUENCE [LARGE SCALE GENOMIC DNA]</scope>
    <source>
        <strain evidence="1 2">EG49</strain>
    </source>
</reference>
<organism evidence="1 2">
    <name type="scientific">Actinokineospora spheciospongiae</name>
    <dbReference type="NCBI Taxonomy" id="909613"/>
    <lineage>
        <taxon>Bacteria</taxon>
        <taxon>Bacillati</taxon>
        <taxon>Actinomycetota</taxon>
        <taxon>Actinomycetes</taxon>
        <taxon>Pseudonocardiales</taxon>
        <taxon>Pseudonocardiaceae</taxon>
        <taxon>Actinokineospora</taxon>
    </lineage>
</organism>
<evidence type="ECO:0008006" key="3">
    <source>
        <dbReference type="Google" id="ProtNLM"/>
    </source>
</evidence>